<dbReference type="RefSeq" id="WP_349057471.1">
    <property type="nucleotide sequence ID" value="NZ_JBBMEJ010000022.1"/>
</dbReference>
<keyword evidence="4" id="KW-1185">Reference proteome</keyword>
<dbReference type="Gene3D" id="3.40.190.10">
    <property type="entry name" value="Periplasmic binding protein-like II"/>
    <property type="match status" value="1"/>
</dbReference>
<name>A0ABV1BIM7_9FIRM</name>
<dbReference type="PANTHER" id="PTHR30290:SF59">
    <property type="entry name" value="OLIGOPEPTIDE ABC TRANSPORTER,SUBSTRATE-BINDING PROTEIN"/>
    <property type="match status" value="1"/>
</dbReference>
<dbReference type="PIRSF" id="PIRSF002741">
    <property type="entry name" value="MppA"/>
    <property type="match status" value="1"/>
</dbReference>
<organism evidence="3 4">
    <name type="scientific">Blautia aquisgranensis</name>
    <dbReference type="NCBI Taxonomy" id="3133153"/>
    <lineage>
        <taxon>Bacteria</taxon>
        <taxon>Bacillati</taxon>
        <taxon>Bacillota</taxon>
        <taxon>Clostridia</taxon>
        <taxon>Lachnospirales</taxon>
        <taxon>Lachnospiraceae</taxon>
        <taxon>Blautia</taxon>
    </lineage>
</organism>
<comment type="caution">
    <text evidence="3">The sequence shown here is derived from an EMBL/GenBank/DDBJ whole genome shotgun (WGS) entry which is preliminary data.</text>
</comment>
<dbReference type="InterPro" id="IPR039424">
    <property type="entry name" value="SBP_5"/>
</dbReference>
<evidence type="ECO:0000259" key="2">
    <source>
        <dbReference type="Pfam" id="PF00496"/>
    </source>
</evidence>
<gene>
    <name evidence="3" type="ORF">WMO28_14625</name>
</gene>
<feature type="chain" id="PRO_5045453423" evidence="1">
    <location>
        <begin position="22"/>
        <end position="524"/>
    </location>
</feature>
<dbReference type="CDD" id="cd00995">
    <property type="entry name" value="PBP2_NikA_DppA_OppA_like"/>
    <property type="match status" value="1"/>
</dbReference>
<dbReference type="InterPro" id="IPR000914">
    <property type="entry name" value="SBP_5_dom"/>
</dbReference>
<evidence type="ECO:0000313" key="3">
    <source>
        <dbReference type="EMBL" id="MEQ2372140.1"/>
    </source>
</evidence>
<evidence type="ECO:0000313" key="4">
    <source>
        <dbReference type="Proteomes" id="UP001473063"/>
    </source>
</evidence>
<accession>A0ABV1BIM7</accession>
<reference evidence="3 4" key="1">
    <citation type="submission" date="2024-03" db="EMBL/GenBank/DDBJ databases">
        <title>Human intestinal bacterial collection.</title>
        <authorList>
            <person name="Pauvert C."/>
            <person name="Hitch T.C.A."/>
            <person name="Clavel T."/>
        </authorList>
    </citation>
    <scope>NUCLEOTIDE SEQUENCE [LARGE SCALE GENOMIC DNA]</scope>
    <source>
        <strain evidence="3 4">CLA-JM-H16</strain>
    </source>
</reference>
<dbReference type="Proteomes" id="UP001473063">
    <property type="component" value="Unassembled WGS sequence"/>
</dbReference>
<dbReference type="Pfam" id="PF00496">
    <property type="entry name" value="SBP_bac_5"/>
    <property type="match status" value="1"/>
</dbReference>
<dbReference type="Gene3D" id="3.10.105.10">
    <property type="entry name" value="Dipeptide-binding Protein, Domain 3"/>
    <property type="match status" value="1"/>
</dbReference>
<dbReference type="PANTHER" id="PTHR30290">
    <property type="entry name" value="PERIPLASMIC BINDING COMPONENT OF ABC TRANSPORTER"/>
    <property type="match status" value="1"/>
</dbReference>
<keyword evidence="1" id="KW-0732">Signal</keyword>
<protein>
    <submittedName>
        <fullName evidence="3">ABC transporter substrate-binding protein</fullName>
    </submittedName>
</protein>
<evidence type="ECO:0000256" key="1">
    <source>
        <dbReference type="SAM" id="SignalP"/>
    </source>
</evidence>
<sequence length="524" mass="58161">MRKKVLAALLAAAVAGTTVMAGTAVFAAETTEGTKAEGGNITIAETADPQNINPLYVMDQTSFDMMQSLYSPFFEIVNGEMYYGNGLCESVTANDDASEFTLKLKDGLKWHDGEPITADDVVFTMQILVDEKQNVPYSSYGYVNDKTVEAEKVDDLTVKLSLGSSSAGFLGGLSQVYCIPKHIYDGVENIGDSDLNNNPIGSGPFKFEEYKSGEYFKVTKFDDYFEDVNLDSITFKIVKDSSSANAALASGDLDARLISADDYDTVSAYDNVNINTYNSGRVNAMFMNELNEDLQDVKVRQAIAYALNKEEFCQFAFLSEDYAEPADSLFTPDTLYYAKPDNTYDNDPAKAQELLSEAGKSNISLNLMYVSTDKTMESEALYVQSALANVGITINLVPTDESTFKNKTKDPECTDYDLVLSFYTLGEEPSLYADMCSSDSRSNYSRIKDTDLDALWEKGNSTADETERSEVYKEIQNTINDNMYIYPIAYSNGFYAVSKDFGGFDECLLKTIYYDYSKIYTLEK</sequence>
<feature type="domain" description="Solute-binding protein family 5" evidence="2">
    <location>
        <begin position="86"/>
        <end position="421"/>
    </location>
</feature>
<dbReference type="InterPro" id="IPR030678">
    <property type="entry name" value="Peptide/Ni-bd"/>
</dbReference>
<feature type="signal peptide" evidence="1">
    <location>
        <begin position="1"/>
        <end position="21"/>
    </location>
</feature>
<proteinExistence type="predicted"/>
<dbReference type="Gene3D" id="3.90.76.10">
    <property type="entry name" value="Dipeptide-binding Protein, Domain 1"/>
    <property type="match status" value="1"/>
</dbReference>
<dbReference type="EMBL" id="JBBMEJ010000022">
    <property type="protein sequence ID" value="MEQ2372140.1"/>
    <property type="molecule type" value="Genomic_DNA"/>
</dbReference>
<dbReference type="SUPFAM" id="SSF53850">
    <property type="entry name" value="Periplasmic binding protein-like II"/>
    <property type="match status" value="1"/>
</dbReference>